<dbReference type="InterPro" id="IPR036412">
    <property type="entry name" value="HAD-like_sf"/>
</dbReference>
<name>A0ABX5XVF6_9BACT</name>
<evidence type="ECO:0000313" key="2">
    <source>
        <dbReference type="EMBL" id="QDV85939.1"/>
    </source>
</evidence>
<dbReference type="InterPro" id="IPR006379">
    <property type="entry name" value="HAD-SF_hydro_IIB"/>
</dbReference>
<dbReference type="SUPFAM" id="SSF56784">
    <property type="entry name" value="HAD-like"/>
    <property type="match status" value="1"/>
</dbReference>
<dbReference type="PANTHER" id="PTHR10000:SF8">
    <property type="entry name" value="HAD SUPERFAMILY HYDROLASE-LIKE, TYPE 3"/>
    <property type="match status" value="1"/>
</dbReference>
<dbReference type="GO" id="GO:0050308">
    <property type="term" value="F:sugar-phosphatase activity"/>
    <property type="evidence" value="ECO:0007669"/>
    <property type="project" value="UniProtKB-EC"/>
</dbReference>
<dbReference type="Gene3D" id="3.90.1070.10">
    <property type="match status" value="1"/>
</dbReference>
<gene>
    <name evidence="2" type="primary">ybiV</name>
    <name evidence="2" type="ORF">TBK1r_49560</name>
</gene>
<reference evidence="2 3" key="1">
    <citation type="submission" date="2019-02" db="EMBL/GenBank/DDBJ databases">
        <title>Deep-cultivation of Planctomycetes and their phenomic and genomic characterization uncovers novel biology.</title>
        <authorList>
            <person name="Wiegand S."/>
            <person name="Jogler M."/>
            <person name="Boedeker C."/>
            <person name="Pinto D."/>
            <person name="Vollmers J."/>
            <person name="Rivas-Marin E."/>
            <person name="Kohn T."/>
            <person name="Peeters S.H."/>
            <person name="Heuer A."/>
            <person name="Rast P."/>
            <person name="Oberbeckmann S."/>
            <person name="Bunk B."/>
            <person name="Jeske O."/>
            <person name="Meyerdierks A."/>
            <person name="Storesund J.E."/>
            <person name="Kallscheuer N."/>
            <person name="Luecker S."/>
            <person name="Lage O.M."/>
            <person name="Pohl T."/>
            <person name="Merkel B.J."/>
            <person name="Hornburger P."/>
            <person name="Mueller R.-W."/>
            <person name="Bruemmer F."/>
            <person name="Labrenz M."/>
            <person name="Spormann A.M."/>
            <person name="Op den Camp H."/>
            <person name="Overmann J."/>
            <person name="Amann R."/>
            <person name="Jetten M.S.M."/>
            <person name="Mascher T."/>
            <person name="Medema M.H."/>
            <person name="Devos D.P."/>
            <person name="Kaster A.-K."/>
            <person name="Ovreas L."/>
            <person name="Rohde M."/>
            <person name="Galperin M.Y."/>
            <person name="Jogler C."/>
        </authorList>
    </citation>
    <scope>NUCLEOTIDE SEQUENCE [LARGE SCALE GENOMIC DNA]</scope>
    <source>
        <strain evidence="2 3">TBK1r</strain>
    </source>
</reference>
<protein>
    <submittedName>
        <fullName evidence="2">Sugar phosphatase YbiV</fullName>
        <ecNumber evidence="2">3.1.3.23</ecNumber>
    </submittedName>
</protein>
<dbReference type="InterPro" id="IPR023214">
    <property type="entry name" value="HAD_sf"/>
</dbReference>
<dbReference type="InterPro" id="IPR027417">
    <property type="entry name" value="P-loop_NTPase"/>
</dbReference>
<dbReference type="SMART" id="SM00382">
    <property type="entry name" value="AAA"/>
    <property type="match status" value="1"/>
</dbReference>
<dbReference type="Gene3D" id="3.40.50.300">
    <property type="entry name" value="P-loop containing nucleotide triphosphate hydrolases"/>
    <property type="match status" value="1"/>
</dbReference>
<dbReference type="Pfam" id="PF08282">
    <property type="entry name" value="Hydrolase_3"/>
    <property type="match status" value="2"/>
</dbReference>
<dbReference type="Gene3D" id="3.40.50.1000">
    <property type="entry name" value="HAD superfamily/HAD-like"/>
    <property type="match status" value="1"/>
</dbReference>
<dbReference type="PANTHER" id="PTHR10000">
    <property type="entry name" value="PHOSPHOSERINE PHOSPHATASE"/>
    <property type="match status" value="1"/>
</dbReference>
<evidence type="ECO:0000259" key="1">
    <source>
        <dbReference type="SMART" id="SM00382"/>
    </source>
</evidence>
<keyword evidence="3" id="KW-1185">Reference proteome</keyword>
<feature type="domain" description="AAA+ ATPase" evidence="1">
    <location>
        <begin position="249"/>
        <end position="459"/>
    </location>
</feature>
<keyword evidence="2" id="KW-0378">Hydrolase</keyword>
<evidence type="ECO:0000313" key="3">
    <source>
        <dbReference type="Proteomes" id="UP000318081"/>
    </source>
</evidence>
<dbReference type="Proteomes" id="UP000318081">
    <property type="component" value="Chromosome"/>
</dbReference>
<proteinExistence type="predicted"/>
<organism evidence="2 3">
    <name type="scientific">Stieleria magnilauensis</name>
    <dbReference type="NCBI Taxonomy" id="2527963"/>
    <lineage>
        <taxon>Bacteria</taxon>
        <taxon>Pseudomonadati</taxon>
        <taxon>Planctomycetota</taxon>
        <taxon>Planctomycetia</taxon>
        <taxon>Pirellulales</taxon>
        <taxon>Pirellulaceae</taxon>
        <taxon>Stieleria</taxon>
    </lineage>
</organism>
<dbReference type="NCBIfam" id="TIGR01484">
    <property type="entry name" value="HAD-SF-IIB"/>
    <property type="match status" value="2"/>
</dbReference>
<sequence>MRYHVLAADYDGTLAEHGIVPPSTIDALKRLRDSGRRLVLVTGRRLEPILDIFPAVLLFEKIVAENGALVYDPETNEETLLVDPPPEPFVAELRRRGVERLETGRAIVATWNPYETVALEVIREMALDLQIIFNKDAVMILPSGINKAAGLSRTLKEIEVSPVNVVAVGDAENDEAMLRLCGASAAVDNALQPVKEMADIVLQKPRGEGVEQLVEMILENDLAHLLGFDGRGLTLGAKRDGRPFSIPQYGESLLVTGGPGGGKSKFAISVLEQLTERGEQCCIIDPEGDYPGIDNAVALGNSERAPSIEEVVGVLKQPDEHCIVSLYSVEKDERPSYCDRLHRALAELRSRCGRPHWIIVDEAHYAAPRGWEPANQWNPVELEGYIFVSAFHDELSDVVLQNVKWFISIASDPHQAIVEICQRIGQQSPRFAAAEGRQIHQALAWRRGDRRTQWFSRITPRVDGQRHLHSYYNGEMDEDLQFVFRGPESKLKLPAANLKEFVKTANGVDDETWQFHLTNHHVSQWLREVVRDAELAMEVEDIERTKSLSAEQSREQIVYHIERRFKPKW</sequence>
<dbReference type="SUPFAM" id="SSF52540">
    <property type="entry name" value="P-loop containing nucleoside triphosphate hydrolases"/>
    <property type="match status" value="1"/>
</dbReference>
<accession>A0ABX5XVF6</accession>
<dbReference type="InterPro" id="IPR003593">
    <property type="entry name" value="AAA+_ATPase"/>
</dbReference>
<dbReference type="RefSeq" id="WP_145216357.1">
    <property type="nucleotide sequence ID" value="NZ_CP036432.1"/>
</dbReference>
<dbReference type="EC" id="3.1.3.23" evidence="2"/>
<dbReference type="EMBL" id="CP036432">
    <property type="protein sequence ID" value="QDV85939.1"/>
    <property type="molecule type" value="Genomic_DNA"/>
</dbReference>